<gene>
    <name evidence="3" type="ORF">METZ01_LOCUS162186</name>
</gene>
<dbReference type="PANTHER" id="PTHR42951:SF4">
    <property type="entry name" value="ACYL-COENZYME A THIOESTERASE MBLAC2"/>
    <property type="match status" value="1"/>
</dbReference>
<sequence length="225" mass="24490">MKLAITGMPLNRSVWFLFACLTIIFLGSVLISPRIGYGQLNLNFDDIEIDILHVQGNVYMLVGAGGNITLQVGREGVLIVDSMYPELADKVLSVIRELSDQPIRYLINTHVHPDHIGGNAILAQAGTNFAAGNVAGLIGDASDTAAIIAHENVLLRMSSQEAPPPFEAWPTDTFFNSSKEVYFNGEAVRVLHQPAAHTDGDSIIFFRRSDVISTGDLFVTTGYPY</sequence>
<dbReference type="AlphaFoldDB" id="A0A382B7T7"/>
<dbReference type="InterPro" id="IPR050855">
    <property type="entry name" value="NDM-1-like"/>
</dbReference>
<feature type="domain" description="Metallo-beta-lactamase" evidence="2">
    <location>
        <begin position="65"/>
        <end position="222"/>
    </location>
</feature>
<evidence type="ECO:0000259" key="2">
    <source>
        <dbReference type="SMART" id="SM00849"/>
    </source>
</evidence>
<dbReference type="PANTHER" id="PTHR42951">
    <property type="entry name" value="METALLO-BETA-LACTAMASE DOMAIN-CONTAINING"/>
    <property type="match status" value="1"/>
</dbReference>
<dbReference type="SMART" id="SM00849">
    <property type="entry name" value="Lactamase_B"/>
    <property type="match status" value="1"/>
</dbReference>
<organism evidence="3">
    <name type="scientific">marine metagenome</name>
    <dbReference type="NCBI Taxonomy" id="408172"/>
    <lineage>
        <taxon>unclassified sequences</taxon>
        <taxon>metagenomes</taxon>
        <taxon>ecological metagenomes</taxon>
    </lineage>
</organism>
<keyword evidence="1" id="KW-0812">Transmembrane</keyword>
<feature type="transmembrane region" description="Helical" evidence="1">
    <location>
        <begin position="12"/>
        <end position="31"/>
    </location>
</feature>
<name>A0A382B7T7_9ZZZZ</name>
<reference evidence="3" key="1">
    <citation type="submission" date="2018-05" db="EMBL/GenBank/DDBJ databases">
        <authorList>
            <person name="Lanie J.A."/>
            <person name="Ng W.-L."/>
            <person name="Kazmierczak K.M."/>
            <person name="Andrzejewski T.M."/>
            <person name="Davidsen T.M."/>
            <person name="Wayne K.J."/>
            <person name="Tettelin H."/>
            <person name="Glass J.I."/>
            <person name="Rusch D."/>
            <person name="Podicherti R."/>
            <person name="Tsui H.-C.T."/>
            <person name="Winkler M.E."/>
        </authorList>
    </citation>
    <scope>NUCLEOTIDE SEQUENCE</scope>
</reference>
<dbReference type="EMBL" id="UINC01028406">
    <property type="protein sequence ID" value="SVB09332.1"/>
    <property type="molecule type" value="Genomic_DNA"/>
</dbReference>
<dbReference type="Pfam" id="PF00753">
    <property type="entry name" value="Lactamase_B"/>
    <property type="match status" value="1"/>
</dbReference>
<keyword evidence="1" id="KW-0472">Membrane</keyword>
<accession>A0A382B7T7</accession>
<evidence type="ECO:0000313" key="3">
    <source>
        <dbReference type="EMBL" id="SVB09332.1"/>
    </source>
</evidence>
<dbReference type="SUPFAM" id="SSF56281">
    <property type="entry name" value="Metallo-hydrolase/oxidoreductase"/>
    <property type="match status" value="1"/>
</dbReference>
<evidence type="ECO:0000256" key="1">
    <source>
        <dbReference type="SAM" id="Phobius"/>
    </source>
</evidence>
<dbReference type="Gene3D" id="3.60.15.10">
    <property type="entry name" value="Ribonuclease Z/Hydroxyacylglutathione hydrolase-like"/>
    <property type="match status" value="1"/>
</dbReference>
<proteinExistence type="predicted"/>
<dbReference type="InterPro" id="IPR036866">
    <property type="entry name" value="RibonucZ/Hydroxyglut_hydro"/>
</dbReference>
<feature type="non-terminal residue" evidence="3">
    <location>
        <position position="225"/>
    </location>
</feature>
<keyword evidence="1" id="KW-1133">Transmembrane helix</keyword>
<protein>
    <recommendedName>
        <fullName evidence="2">Metallo-beta-lactamase domain-containing protein</fullName>
    </recommendedName>
</protein>
<dbReference type="InterPro" id="IPR001279">
    <property type="entry name" value="Metallo-B-lactamas"/>
</dbReference>